<reference evidence="2" key="1">
    <citation type="journal article" date="2011" name="Genetics">
        <title>Massive changes in genome architecture accompany the transition to self-fertility in the filamentous fungus Neurospora tetrasperma.</title>
        <authorList>
            <person name="Ellison C.E."/>
            <person name="Stajich J.E."/>
            <person name="Jacobson D.J."/>
            <person name="Natvig D.O."/>
            <person name="Lapidus A."/>
            <person name="Foster B."/>
            <person name="Aerts A."/>
            <person name="Riley R."/>
            <person name="Lindquist E.A."/>
            <person name="Grigoriev I.V."/>
            <person name="Taylor J.W."/>
        </authorList>
    </citation>
    <scope>NUCLEOTIDE SEQUENCE [LARGE SCALE GENOMIC DNA]</scope>
    <source>
        <strain evidence="2">FGSC 2508 / P0657</strain>
    </source>
</reference>
<dbReference type="PANTHER" id="PTHR33112">
    <property type="entry name" value="DOMAIN PROTEIN, PUTATIVE-RELATED"/>
    <property type="match status" value="1"/>
</dbReference>
<name>F8N049_NEUT8</name>
<protein>
    <recommendedName>
        <fullName evidence="3">Heterokaryon incompatibility domain-containing protein</fullName>
    </recommendedName>
</protein>
<dbReference type="KEGG" id="nte:NEUTE1DRAFT93395"/>
<dbReference type="GeneID" id="20831602"/>
<keyword evidence="2" id="KW-1185">Reference proteome</keyword>
<dbReference type="AlphaFoldDB" id="F8N049"/>
<evidence type="ECO:0000313" key="2">
    <source>
        <dbReference type="Proteomes" id="UP000008065"/>
    </source>
</evidence>
<accession>F8N049</accession>
<dbReference type="VEuPathDB" id="FungiDB:NEUTE1DRAFT_93395"/>
<dbReference type="PANTHER" id="PTHR33112:SF8">
    <property type="entry name" value="HETEROKARYON INCOMPATIBILITY DOMAIN-CONTAINING PROTEIN"/>
    <property type="match status" value="1"/>
</dbReference>
<proteinExistence type="predicted"/>
<dbReference type="OrthoDB" id="5238734at2759"/>
<organism evidence="1 2">
    <name type="scientific">Neurospora tetrasperma (strain FGSC 2508 / ATCC MYA-4615 / P0657)</name>
    <dbReference type="NCBI Taxonomy" id="510951"/>
    <lineage>
        <taxon>Eukaryota</taxon>
        <taxon>Fungi</taxon>
        <taxon>Dikarya</taxon>
        <taxon>Ascomycota</taxon>
        <taxon>Pezizomycotina</taxon>
        <taxon>Sordariomycetes</taxon>
        <taxon>Sordariomycetidae</taxon>
        <taxon>Sordariales</taxon>
        <taxon>Sordariaceae</taxon>
        <taxon>Neurospora</taxon>
    </lineage>
</organism>
<gene>
    <name evidence="1" type="ORF">NEUTE1DRAFT_93395</name>
</gene>
<dbReference type="Proteomes" id="UP000008065">
    <property type="component" value="Unassembled WGS sequence"/>
</dbReference>
<dbReference type="HOGENOM" id="CLU_645725_0_0_1"/>
<evidence type="ECO:0008006" key="3">
    <source>
        <dbReference type="Google" id="ProtNLM"/>
    </source>
</evidence>
<sequence>MWVFRRSPKTPPQTVVPHILCDCCSRIVKKSKIIQAFAAGQDINNIIDSPSEWFFHNHNVNNLSKSSAAGCHLCSLAIAQLNFSSPRNDLYGSSVLVRAWNGLTNKLEVVFEFHSARLKVTDELTKQHLLQAEHACVWAGYLNDAKFCTKSDFELLCGYGTARPISDTMPQGLPCGRQNPRFTFAQAWLRVVRGYERTEFTYESDRLIALSGVAKAIEHSKGFTYVAGTWKELWPLDALWWYEREPSREEQTGSTKLKAPSWSWADRKWAKKFALLDDIGLDIHQIIYLAQFDEFTCPTSTARYIGTRADEEGITLTTKGPVRRGLVHRSGRVGVLLTSDEEWVDVYWDLGQIPKLGESVLLLILISGKNIYGVPVWAGLVLVREEGAPKKDGQPCYRRVGYFEGGFGNHETWGEEAICLC</sequence>
<dbReference type="EMBL" id="GL891382">
    <property type="protein sequence ID" value="EGO53784.1"/>
    <property type="molecule type" value="Genomic_DNA"/>
</dbReference>
<dbReference type="RefSeq" id="XP_009857359.1">
    <property type="nucleotide sequence ID" value="XM_009859057.1"/>
</dbReference>
<evidence type="ECO:0000313" key="1">
    <source>
        <dbReference type="EMBL" id="EGO53784.1"/>
    </source>
</evidence>